<evidence type="ECO:0000256" key="13">
    <source>
        <dbReference type="ARBA" id="ARBA00048367"/>
    </source>
</evidence>
<dbReference type="InterPro" id="IPR008271">
    <property type="entry name" value="Ser/Thr_kinase_AS"/>
</dbReference>
<comment type="subunit">
    <text evidence="8">May form a complex composed of at least the catalytic subunit CRK2 and a cyclin.</text>
</comment>
<dbReference type="SMART" id="SM00220">
    <property type="entry name" value="S_TKc"/>
    <property type="match status" value="1"/>
</dbReference>
<evidence type="ECO:0000256" key="5">
    <source>
        <dbReference type="ARBA" id="ARBA00022741"/>
    </source>
</evidence>
<dbReference type="InterPro" id="IPR000719">
    <property type="entry name" value="Prot_kinase_dom"/>
</dbReference>
<evidence type="ECO:0000256" key="3">
    <source>
        <dbReference type="ARBA" id="ARBA00022527"/>
    </source>
</evidence>
<dbReference type="PROSITE" id="PS00107">
    <property type="entry name" value="PROTEIN_KINASE_ATP"/>
    <property type="match status" value="1"/>
</dbReference>
<keyword evidence="5 14" id="KW-0547">Nucleotide-binding</keyword>
<evidence type="ECO:0000256" key="9">
    <source>
        <dbReference type="ARBA" id="ARBA00039612"/>
    </source>
</evidence>
<keyword evidence="3 15" id="KW-0723">Serine/threonine-protein kinase</keyword>
<evidence type="ECO:0000256" key="2">
    <source>
        <dbReference type="ARBA" id="ARBA00012425"/>
    </source>
</evidence>
<dbReference type="Proteomes" id="UP001189429">
    <property type="component" value="Unassembled WGS sequence"/>
</dbReference>
<dbReference type="InterPro" id="IPR050108">
    <property type="entry name" value="CDK"/>
</dbReference>
<comment type="catalytic activity">
    <reaction evidence="13">
        <text>L-seryl-[protein] + ATP = O-phospho-L-seryl-[protein] + ADP + H(+)</text>
        <dbReference type="Rhea" id="RHEA:17989"/>
        <dbReference type="Rhea" id="RHEA-COMP:9863"/>
        <dbReference type="Rhea" id="RHEA-COMP:11604"/>
        <dbReference type="ChEBI" id="CHEBI:15378"/>
        <dbReference type="ChEBI" id="CHEBI:29999"/>
        <dbReference type="ChEBI" id="CHEBI:30616"/>
        <dbReference type="ChEBI" id="CHEBI:83421"/>
        <dbReference type="ChEBI" id="CHEBI:456216"/>
        <dbReference type="EC" id="2.7.11.22"/>
    </reaction>
</comment>
<evidence type="ECO:0000256" key="11">
    <source>
        <dbReference type="ARBA" id="ARBA00042858"/>
    </source>
</evidence>
<feature type="domain" description="Protein kinase" evidence="16">
    <location>
        <begin position="22"/>
        <end position="311"/>
    </location>
</feature>
<evidence type="ECO:0000256" key="6">
    <source>
        <dbReference type="ARBA" id="ARBA00022777"/>
    </source>
</evidence>
<dbReference type="Pfam" id="PF00069">
    <property type="entry name" value="Pkinase"/>
    <property type="match status" value="1"/>
</dbReference>
<evidence type="ECO:0000256" key="10">
    <source>
        <dbReference type="ARBA" id="ARBA00041902"/>
    </source>
</evidence>
<evidence type="ECO:0000313" key="18">
    <source>
        <dbReference type="Proteomes" id="UP001189429"/>
    </source>
</evidence>
<dbReference type="CDD" id="cd07829">
    <property type="entry name" value="STKc_CDK_like"/>
    <property type="match status" value="1"/>
</dbReference>
<keyword evidence="7 14" id="KW-0067">ATP-binding</keyword>
<keyword evidence="4" id="KW-0808">Transferase</keyword>
<comment type="catalytic activity">
    <reaction evidence="12">
        <text>L-threonyl-[protein] + ATP = O-phospho-L-threonyl-[protein] + ADP + H(+)</text>
        <dbReference type="Rhea" id="RHEA:46608"/>
        <dbReference type="Rhea" id="RHEA-COMP:11060"/>
        <dbReference type="Rhea" id="RHEA-COMP:11605"/>
        <dbReference type="ChEBI" id="CHEBI:15378"/>
        <dbReference type="ChEBI" id="CHEBI:30013"/>
        <dbReference type="ChEBI" id="CHEBI:30616"/>
        <dbReference type="ChEBI" id="CHEBI:61977"/>
        <dbReference type="ChEBI" id="CHEBI:456216"/>
        <dbReference type="EC" id="2.7.11.22"/>
    </reaction>
</comment>
<accession>A0ABN9UWU0</accession>
<dbReference type="SUPFAM" id="SSF56112">
    <property type="entry name" value="Protein kinase-like (PK-like)"/>
    <property type="match status" value="1"/>
</dbReference>
<dbReference type="Gene3D" id="3.30.200.20">
    <property type="entry name" value="Phosphorylase Kinase, domain 1"/>
    <property type="match status" value="1"/>
</dbReference>
<dbReference type="EMBL" id="CAUYUJ010016383">
    <property type="protein sequence ID" value="CAK0864618.1"/>
    <property type="molecule type" value="Genomic_DNA"/>
</dbReference>
<dbReference type="InterPro" id="IPR017441">
    <property type="entry name" value="Protein_kinase_ATP_BS"/>
</dbReference>
<evidence type="ECO:0000313" key="17">
    <source>
        <dbReference type="EMBL" id="CAK0864618.1"/>
    </source>
</evidence>
<reference evidence="17" key="1">
    <citation type="submission" date="2023-10" db="EMBL/GenBank/DDBJ databases">
        <authorList>
            <person name="Chen Y."/>
            <person name="Shah S."/>
            <person name="Dougan E. K."/>
            <person name="Thang M."/>
            <person name="Chan C."/>
        </authorList>
    </citation>
    <scope>NUCLEOTIDE SEQUENCE [LARGE SCALE GENOMIC DNA]</scope>
</reference>
<evidence type="ECO:0000256" key="12">
    <source>
        <dbReference type="ARBA" id="ARBA00047811"/>
    </source>
</evidence>
<keyword evidence="6" id="KW-0418">Kinase</keyword>
<dbReference type="EC" id="2.7.11.22" evidence="2"/>
<evidence type="ECO:0000256" key="14">
    <source>
        <dbReference type="PROSITE-ProRule" id="PRU10141"/>
    </source>
</evidence>
<evidence type="ECO:0000259" key="16">
    <source>
        <dbReference type="PROSITE" id="PS50011"/>
    </source>
</evidence>
<dbReference type="PANTHER" id="PTHR24056:SF254">
    <property type="entry name" value="CYCLIN-DEPENDENT KINASE 2"/>
    <property type="match status" value="1"/>
</dbReference>
<evidence type="ECO:0000256" key="1">
    <source>
        <dbReference type="ARBA" id="ARBA00006485"/>
    </source>
</evidence>
<proteinExistence type="inferred from homology"/>
<evidence type="ECO:0000256" key="8">
    <source>
        <dbReference type="ARBA" id="ARBA00038543"/>
    </source>
</evidence>
<evidence type="ECO:0000256" key="15">
    <source>
        <dbReference type="RuleBase" id="RU000304"/>
    </source>
</evidence>
<organism evidence="17 18">
    <name type="scientific">Prorocentrum cordatum</name>
    <dbReference type="NCBI Taxonomy" id="2364126"/>
    <lineage>
        <taxon>Eukaryota</taxon>
        <taxon>Sar</taxon>
        <taxon>Alveolata</taxon>
        <taxon>Dinophyceae</taxon>
        <taxon>Prorocentrales</taxon>
        <taxon>Prorocentraceae</taxon>
        <taxon>Prorocentrum</taxon>
    </lineage>
</organism>
<dbReference type="PROSITE" id="PS00108">
    <property type="entry name" value="PROTEIN_KINASE_ST"/>
    <property type="match status" value="1"/>
</dbReference>
<feature type="binding site" evidence="14">
    <location>
        <position position="51"/>
    </location>
    <ligand>
        <name>ATP</name>
        <dbReference type="ChEBI" id="CHEBI:30616"/>
    </ligand>
</feature>
<keyword evidence="18" id="KW-1185">Reference proteome</keyword>
<name>A0ABN9UWU0_9DINO</name>
<dbReference type="PROSITE" id="PS50011">
    <property type="entry name" value="PROTEIN_KINASE_DOM"/>
    <property type="match status" value="1"/>
</dbReference>
<evidence type="ECO:0000256" key="4">
    <source>
        <dbReference type="ARBA" id="ARBA00022679"/>
    </source>
</evidence>
<dbReference type="InterPro" id="IPR011009">
    <property type="entry name" value="Kinase-like_dom_sf"/>
</dbReference>
<comment type="caution">
    <text evidence="17">The sequence shown here is derived from an EMBL/GenBank/DDBJ whole genome shotgun (WGS) entry which is preliminary data.</text>
</comment>
<dbReference type="PANTHER" id="PTHR24056">
    <property type="entry name" value="CELL DIVISION PROTEIN KINASE"/>
    <property type="match status" value="1"/>
</dbReference>
<dbReference type="Gene3D" id="1.10.510.10">
    <property type="entry name" value="Transferase(Phosphotransferase) domain 1"/>
    <property type="match status" value="1"/>
</dbReference>
<sequence length="319" mass="36467">MGEYIDDSIEETERRFDSQYTINEVNLLGEGTYGKVYKARFNRTGQTVAMKKMKLGSEDEGVPSTALREIALLKELNHENIVKLVDIFCSCKKLVLVFEFLENDLKKYMKSLGRHLAPEAVKNLSLQLCRGIEFCHSNRIIHRDIKPQNLLIDHRAEGGRIRLKLADFGLARTYSIPVPRYTHEVVTVWYRPLEILLGSPLYSVPVDLWSIGCVIGEMATSSPLFGGDSEIDTVFKVFQKLGTPTVEQWPGLSELPDFKPTFPKWAHRGWENIRNTQAQVGATGIDLLEQLMVYDPKRRISARRALQHPYFADADRMEH</sequence>
<evidence type="ECO:0000256" key="7">
    <source>
        <dbReference type="ARBA" id="ARBA00022840"/>
    </source>
</evidence>
<gene>
    <name evidence="17" type="ORF">PCOR1329_LOCUS52447</name>
</gene>
<protein>
    <recommendedName>
        <fullName evidence="9">Cyclin-dependent kinase 2 homolog</fullName>
        <ecNumber evidence="2">2.7.11.22</ecNumber>
    </recommendedName>
    <alternativeName>
        <fullName evidence="10">Cell division control protein 2 homolog</fullName>
    </alternativeName>
    <alternativeName>
        <fullName evidence="11">cdc2-related kinase 2</fullName>
    </alternativeName>
</protein>
<comment type="similarity">
    <text evidence="1">Belongs to the protein kinase superfamily. CMGC Ser/Thr protein kinase family. CDC2/CDKX subfamily.</text>
</comment>